<comment type="caution">
    <text evidence="1">The sequence shown here is derived from an EMBL/GenBank/DDBJ whole genome shotgun (WGS) entry which is preliminary data.</text>
</comment>
<protein>
    <submittedName>
        <fullName evidence="1">Uncharacterized protein</fullName>
    </submittedName>
</protein>
<name>A0A371JPC2_9FLAO</name>
<sequence>MYRKIHDNKNNGNFIGSQGIPIGFLDSFNFIGEPAMCQKFVNTGKNTYIAGILQKNTIEKLTLLSCW</sequence>
<keyword evidence="2" id="KW-1185">Reference proteome</keyword>
<organism evidence="1 2">
    <name type="scientific">Flagellimonas nanhaiensis</name>
    <dbReference type="NCBI Taxonomy" id="2292706"/>
    <lineage>
        <taxon>Bacteria</taxon>
        <taxon>Pseudomonadati</taxon>
        <taxon>Bacteroidota</taxon>
        <taxon>Flavobacteriia</taxon>
        <taxon>Flavobacteriales</taxon>
        <taxon>Flavobacteriaceae</taxon>
        <taxon>Flagellimonas</taxon>
    </lineage>
</organism>
<dbReference type="AlphaFoldDB" id="A0A371JPC2"/>
<reference evidence="1 2" key="1">
    <citation type="submission" date="2018-08" db="EMBL/GenBank/DDBJ databases">
        <title>Muricauda nanhaiensis sp. nov., isolated from seawater of the South China Sea.</title>
        <authorList>
            <person name="Dang Y."/>
        </authorList>
    </citation>
    <scope>NUCLEOTIDE SEQUENCE [LARGE SCALE GENOMIC DNA]</scope>
    <source>
        <strain evidence="1 2">SM1704</strain>
    </source>
</reference>
<dbReference type="Proteomes" id="UP000261828">
    <property type="component" value="Unassembled WGS sequence"/>
</dbReference>
<dbReference type="EMBL" id="QTJX01000002">
    <property type="protein sequence ID" value="RDY59368.1"/>
    <property type="molecule type" value="Genomic_DNA"/>
</dbReference>
<accession>A0A371JPC2</accession>
<evidence type="ECO:0000313" key="1">
    <source>
        <dbReference type="EMBL" id="RDY59368.1"/>
    </source>
</evidence>
<proteinExistence type="predicted"/>
<gene>
    <name evidence="1" type="ORF">DX873_08230</name>
</gene>
<evidence type="ECO:0000313" key="2">
    <source>
        <dbReference type="Proteomes" id="UP000261828"/>
    </source>
</evidence>